<dbReference type="Pfam" id="PF21993">
    <property type="entry name" value="TetR_C_13_2"/>
    <property type="match status" value="1"/>
</dbReference>
<protein>
    <submittedName>
        <fullName evidence="6">TetR family transcriptional regulator</fullName>
    </submittedName>
</protein>
<evidence type="ECO:0000313" key="6">
    <source>
        <dbReference type="EMBL" id="MDG3002302.1"/>
    </source>
</evidence>
<dbReference type="RefSeq" id="WP_277858666.1">
    <property type="nucleotide sequence ID" value="NZ_JARRAG010000001.1"/>
</dbReference>
<feature type="domain" description="HTH tetR-type" evidence="5">
    <location>
        <begin position="9"/>
        <end position="69"/>
    </location>
</feature>
<dbReference type="Proteomes" id="UP001216907">
    <property type="component" value="Unassembled WGS sequence"/>
</dbReference>
<dbReference type="PROSITE" id="PS50977">
    <property type="entry name" value="HTH_TETR_2"/>
    <property type="match status" value="1"/>
</dbReference>
<dbReference type="SUPFAM" id="SSF46689">
    <property type="entry name" value="Homeodomain-like"/>
    <property type="match status" value="1"/>
</dbReference>
<dbReference type="Gene3D" id="1.10.10.60">
    <property type="entry name" value="Homeodomain-like"/>
    <property type="match status" value="1"/>
</dbReference>
<keyword evidence="2 4" id="KW-0238">DNA-binding</keyword>
<reference evidence="6 7" key="1">
    <citation type="submission" date="2023-03" db="EMBL/GenBank/DDBJ databases">
        <title>Paludisphaera mucosa sp. nov. a novel planctomycete from northern fen.</title>
        <authorList>
            <person name="Ivanova A."/>
        </authorList>
    </citation>
    <scope>NUCLEOTIDE SEQUENCE [LARGE SCALE GENOMIC DNA]</scope>
    <source>
        <strain evidence="6 7">Pla2</strain>
    </source>
</reference>
<dbReference type="SUPFAM" id="SSF48498">
    <property type="entry name" value="Tetracyclin repressor-like, C-terminal domain"/>
    <property type="match status" value="1"/>
</dbReference>
<evidence type="ECO:0000256" key="3">
    <source>
        <dbReference type="ARBA" id="ARBA00023163"/>
    </source>
</evidence>
<feature type="DNA-binding region" description="H-T-H motif" evidence="4">
    <location>
        <begin position="32"/>
        <end position="51"/>
    </location>
</feature>
<evidence type="ECO:0000259" key="5">
    <source>
        <dbReference type="PROSITE" id="PS50977"/>
    </source>
</evidence>
<evidence type="ECO:0000313" key="7">
    <source>
        <dbReference type="Proteomes" id="UP001216907"/>
    </source>
</evidence>
<organism evidence="6 7">
    <name type="scientific">Paludisphaera mucosa</name>
    <dbReference type="NCBI Taxonomy" id="3030827"/>
    <lineage>
        <taxon>Bacteria</taxon>
        <taxon>Pseudomonadati</taxon>
        <taxon>Planctomycetota</taxon>
        <taxon>Planctomycetia</taxon>
        <taxon>Isosphaerales</taxon>
        <taxon>Isosphaeraceae</taxon>
        <taxon>Paludisphaera</taxon>
    </lineage>
</organism>
<proteinExistence type="predicted"/>
<dbReference type="Pfam" id="PF00440">
    <property type="entry name" value="TetR_N"/>
    <property type="match status" value="1"/>
</dbReference>
<name>A0ABT6F3Y7_9BACT</name>
<keyword evidence="7" id="KW-1185">Reference proteome</keyword>
<dbReference type="InterPro" id="IPR009057">
    <property type="entry name" value="Homeodomain-like_sf"/>
</dbReference>
<dbReference type="PRINTS" id="PR00455">
    <property type="entry name" value="HTHTETR"/>
</dbReference>
<keyword evidence="3" id="KW-0804">Transcription</keyword>
<dbReference type="Gene3D" id="1.10.357.10">
    <property type="entry name" value="Tetracycline Repressor, domain 2"/>
    <property type="match status" value="1"/>
</dbReference>
<accession>A0ABT6F3Y7</accession>
<dbReference type="PANTHER" id="PTHR47506">
    <property type="entry name" value="TRANSCRIPTIONAL REGULATORY PROTEIN"/>
    <property type="match status" value="1"/>
</dbReference>
<keyword evidence="1" id="KW-0805">Transcription regulation</keyword>
<evidence type="ECO:0000256" key="1">
    <source>
        <dbReference type="ARBA" id="ARBA00023015"/>
    </source>
</evidence>
<evidence type="ECO:0000256" key="4">
    <source>
        <dbReference type="PROSITE-ProRule" id="PRU00335"/>
    </source>
</evidence>
<dbReference type="InterPro" id="IPR036271">
    <property type="entry name" value="Tet_transcr_reg_TetR-rel_C_sf"/>
</dbReference>
<sequence length="184" mass="19253">MRKSREEAARTRERIVTAASGEFRKNGIVATGLADLMKAAGLTHGGFYKHFASKDQLVAEACAEAVETILAFLTNAEASGKSAAASYLSTGHRDDPAHGCPLSAIGSELGRGDETTRAAATDGFLKLVAIMARSFGDDPPEAARRKALAAVSTMIGALTMSRVVSDPDLSDEILREAKKSLAGD</sequence>
<gene>
    <name evidence="6" type="ORF">PZE19_00745</name>
</gene>
<evidence type="ECO:0000256" key="2">
    <source>
        <dbReference type="ARBA" id="ARBA00023125"/>
    </source>
</evidence>
<dbReference type="InterPro" id="IPR001647">
    <property type="entry name" value="HTH_TetR"/>
</dbReference>
<dbReference type="InterPro" id="IPR054156">
    <property type="entry name" value="YxaF_TetR_C"/>
</dbReference>
<dbReference type="EMBL" id="JARRAG010000001">
    <property type="protein sequence ID" value="MDG3002302.1"/>
    <property type="molecule type" value="Genomic_DNA"/>
</dbReference>
<dbReference type="PANTHER" id="PTHR47506:SF7">
    <property type="entry name" value="TRANSCRIPTIONAL REGULATORY PROTEIN"/>
    <property type="match status" value="1"/>
</dbReference>
<comment type="caution">
    <text evidence="6">The sequence shown here is derived from an EMBL/GenBank/DDBJ whole genome shotgun (WGS) entry which is preliminary data.</text>
</comment>